<protein>
    <submittedName>
        <fullName evidence="2">DUF4114 domain-containing protein</fullName>
    </submittedName>
</protein>
<name>A0ABS8XMP1_9BURK</name>
<keyword evidence="3" id="KW-1185">Reference proteome</keyword>
<dbReference type="InterPro" id="IPR013424">
    <property type="entry name" value="Ice-binding_C"/>
</dbReference>
<evidence type="ECO:0000313" key="3">
    <source>
        <dbReference type="Proteomes" id="UP001200741"/>
    </source>
</evidence>
<keyword evidence="1" id="KW-0732">Signal</keyword>
<gene>
    <name evidence="2" type="ORF">LXT13_06175</name>
</gene>
<feature type="chain" id="PRO_5046859876" evidence="1">
    <location>
        <begin position="24"/>
        <end position="199"/>
    </location>
</feature>
<dbReference type="NCBIfam" id="TIGR02595">
    <property type="entry name" value="PEP_CTERM"/>
    <property type="match status" value="1"/>
</dbReference>
<comment type="caution">
    <text evidence="2">The sequence shown here is derived from an EMBL/GenBank/DDBJ whole genome shotgun (WGS) entry which is preliminary data.</text>
</comment>
<proteinExistence type="predicted"/>
<feature type="signal peptide" evidence="1">
    <location>
        <begin position="1"/>
        <end position="23"/>
    </location>
</feature>
<organism evidence="2 3">
    <name type="scientific">Pelomonas cellulosilytica</name>
    <dbReference type="NCBI Taxonomy" id="2906762"/>
    <lineage>
        <taxon>Bacteria</taxon>
        <taxon>Pseudomonadati</taxon>
        <taxon>Pseudomonadota</taxon>
        <taxon>Betaproteobacteria</taxon>
        <taxon>Burkholderiales</taxon>
        <taxon>Sphaerotilaceae</taxon>
        <taxon>Roseateles</taxon>
    </lineage>
</organism>
<evidence type="ECO:0000313" key="2">
    <source>
        <dbReference type="EMBL" id="MCE4554036.1"/>
    </source>
</evidence>
<evidence type="ECO:0000256" key="1">
    <source>
        <dbReference type="SAM" id="SignalP"/>
    </source>
</evidence>
<dbReference type="RefSeq" id="WP_233370843.1">
    <property type="nucleotide sequence ID" value="NZ_JAJTWU010000002.1"/>
</dbReference>
<accession>A0ABS8XMP1</accession>
<reference evidence="2 3" key="1">
    <citation type="submission" date="2021-12" db="EMBL/GenBank/DDBJ databases">
        <title>Genome seq of P8.</title>
        <authorList>
            <person name="Seo T."/>
        </authorList>
    </citation>
    <scope>NUCLEOTIDE SEQUENCE [LARGE SCALE GENOMIC DNA]</scope>
    <source>
        <strain evidence="2 3">P8</strain>
    </source>
</reference>
<dbReference type="Proteomes" id="UP001200741">
    <property type="component" value="Unassembled WGS sequence"/>
</dbReference>
<dbReference type="EMBL" id="JAJTWU010000002">
    <property type="protein sequence ID" value="MCE4554036.1"/>
    <property type="molecule type" value="Genomic_DNA"/>
</dbReference>
<sequence length="199" mass="20208">MKTLPLRVALGTAAALLSLGTWAVPASWGESGGSGEAPATPSFVAASSGQLVAYYTGFAGGLTNLVGARINGVDGPIGLNNHTSAYGASFKLGTVSAGDTIVFFLDVDSGAARYYTDPALNHDGPGAGPLNHAWASAYAGDSLVPAGTHVAFEDLSGGGDFNYRDHGFVFQITAVPEPGVGLLWLTGLGGLAVARRRQR</sequence>